<feature type="compositionally biased region" description="Polar residues" evidence="1">
    <location>
        <begin position="25"/>
        <end position="55"/>
    </location>
</feature>
<sequence length="296" mass="32945">MGQEISQQRKCNIIRRHKSHHQIPPTKSIQPQTTQRDITKNPKTTNNNLISSNGKYTRHSQDFQNVYAPTSSISTASSSSTDEEPYRLRQKYNLNKQTYEKFRVSKKLSLVSNSTDQSTSTSTSTSNSISTSATSSNYQNSKSSEPTYNNIERRTTQHRRKNSSSTTDSGVYYAPSHCTSSFISSSATSSSSLCSTSACCCATSVTSSSNQSRSSLDQKKNYLCKHLYIKSYLDILEEDEKARAQFKSARPGGIRNYKPKILGEATLSSSAPHSTGFSISSSNLKLREKCKEDPWI</sequence>
<dbReference type="EMBL" id="GAMC01007800">
    <property type="protein sequence ID" value="JAB98755.1"/>
    <property type="molecule type" value="mRNA"/>
</dbReference>
<feature type="compositionally biased region" description="Low complexity" evidence="1">
    <location>
        <begin position="112"/>
        <end position="137"/>
    </location>
</feature>
<proteinExistence type="evidence at transcript level"/>
<evidence type="ECO:0000256" key="1">
    <source>
        <dbReference type="SAM" id="MobiDB-lite"/>
    </source>
</evidence>
<dbReference type="EMBL" id="GAMC01007802">
    <property type="protein sequence ID" value="JAB98753.1"/>
    <property type="molecule type" value="mRNA"/>
</dbReference>
<organism evidence="2">
    <name type="scientific">Ceratitis capitata</name>
    <name type="common">Mediterranean fruit fly</name>
    <name type="synonym">Tephritis capitata</name>
    <dbReference type="NCBI Taxonomy" id="7213"/>
    <lineage>
        <taxon>Eukaryota</taxon>
        <taxon>Metazoa</taxon>
        <taxon>Ecdysozoa</taxon>
        <taxon>Arthropoda</taxon>
        <taxon>Hexapoda</taxon>
        <taxon>Insecta</taxon>
        <taxon>Pterygota</taxon>
        <taxon>Neoptera</taxon>
        <taxon>Endopterygota</taxon>
        <taxon>Diptera</taxon>
        <taxon>Brachycera</taxon>
        <taxon>Muscomorpha</taxon>
        <taxon>Tephritoidea</taxon>
        <taxon>Tephritidae</taxon>
        <taxon>Ceratitis</taxon>
        <taxon>Ceratitis</taxon>
    </lineage>
</organism>
<name>W8BBX9_CERCA</name>
<feature type="region of interest" description="Disordered" evidence="1">
    <location>
        <begin position="17"/>
        <end position="56"/>
    </location>
</feature>
<dbReference type="OrthoDB" id="8014143at2759"/>
<reference evidence="2" key="2">
    <citation type="journal article" date="2014" name="BMC Genomics">
        <title>A genomic perspective to assessing quality of mass-reared SIT flies used in Mediterranean fruit fly (Ceratitis capitata) eradication in California.</title>
        <authorList>
            <person name="Calla B."/>
            <person name="Hall B."/>
            <person name="Hou S."/>
            <person name="Geib S.M."/>
        </authorList>
    </citation>
    <scope>NUCLEOTIDE SEQUENCE</scope>
</reference>
<feature type="compositionally biased region" description="Polar residues" evidence="1">
    <location>
        <begin position="138"/>
        <end position="150"/>
    </location>
</feature>
<feature type="region of interest" description="Disordered" evidence="1">
    <location>
        <begin position="110"/>
        <end position="169"/>
    </location>
</feature>
<evidence type="ECO:0000313" key="2">
    <source>
        <dbReference type="EMBL" id="JAB98755.1"/>
    </source>
</evidence>
<dbReference type="AlphaFoldDB" id="W8BBX9"/>
<reference evidence="2" key="1">
    <citation type="submission" date="2013-07" db="EMBL/GenBank/DDBJ databases">
        <authorList>
            <person name="Geib S."/>
        </authorList>
    </citation>
    <scope>NUCLEOTIDE SEQUENCE</scope>
</reference>
<accession>W8BBX9</accession>
<protein>
    <submittedName>
        <fullName evidence="2">Uncharacterized protein</fullName>
    </submittedName>
</protein>